<keyword evidence="2" id="KW-1185">Reference proteome</keyword>
<dbReference type="PROSITE" id="PS51257">
    <property type="entry name" value="PROKAR_LIPOPROTEIN"/>
    <property type="match status" value="1"/>
</dbReference>
<reference evidence="1" key="1">
    <citation type="submission" date="2023-07" db="EMBL/GenBank/DDBJ databases">
        <title>Genomic Encyclopedia of Type Strains, Phase IV (KMG-IV): sequencing the most valuable type-strain genomes for metagenomic binning, comparative biology and taxonomic classification.</title>
        <authorList>
            <person name="Goeker M."/>
        </authorList>
    </citation>
    <scope>NUCLEOTIDE SEQUENCE</scope>
    <source>
        <strain evidence="1">DSM 26174</strain>
    </source>
</reference>
<evidence type="ECO:0000313" key="1">
    <source>
        <dbReference type="EMBL" id="MDR6237632.1"/>
    </source>
</evidence>
<dbReference type="Proteomes" id="UP001185092">
    <property type="component" value="Unassembled WGS sequence"/>
</dbReference>
<accession>A0AAE3XIU2</accession>
<dbReference type="AlphaFoldDB" id="A0AAE3XIU2"/>
<organism evidence="1 2">
    <name type="scientific">Aureibacter tunicatorum</name>
    <dbReference type="NCBI Taxonomy" id="866807"/>
    <lineage>
        <taxon>Bacteria</taxon>
        <taxon>Pseudomonadati</taxon>
        <taxon>Bacteroidota</taxon>
        <taxon>Cytophagia</taxon>
        <taxon>Cytophagales</taxon>
        <taxon>Persicobacteraceae</taxon>
        <taxon>Aureibacter</taxon>
    </lineage>
</organism>
<comment type="caution">
    <text evidence="1">The sequence shown here is derived from an EMBL/GenBank/DDBJ whole genome shotgun (WGS) entry which is preliminary data.</text>
</comment>
<name>A0AAE3XIU2_9BACT</name>
<dbReference type="EMBL" id="JAVDQD010000001">
    <property type="protein sequence ID" value="MDR6237632.1"/>
    <property type="molecule type" value="Genomic_DNA"/>
</dbReference>
<evidence type="ECO:0000313" key="2">
    <source>
        <dbReference type="Proteomes" id="UP001185092"/>
    </source>
</evidence>
<protein>
    <submittedName>
        <fullName evidence="1">Tetratricopeptide (TPR) repeat protein</fullName>
    </submittedName>
</protein>
<proteinExistence type="predicted"/>
<gene>
    <name evidence="1" type="ORF">HNQ88_000608</name>
</gene>
<sequence length="441" mass="50690">MNRIVFRVFILILMLSSCKASKMKKRAFELEQSGSFDEAANYYYKSLLSNDKDVEAILGLKKSSQIILDQKRQDFQKAYSVKDYKSATYLYLDALSIVERAEEFGISLLRHSDSEIYFREAKEGYLGNRYSAGMRELTAGNYSGAKLVFEEIVNIDSQFRDSEKQLEVAVKEPKYLKGISYLDANQPRKAFYAFEEIRLYKQSSQYMKEAKEKARFVIGLVSSTGWTSQGKSKAKDYIYSHMSHIDSPFLEFVDIDERTLAQSNNTERLPKGLKAIMRVDVDQYETNTGKKEQRRKKAYHKVATKSKNEAGEEVTKYDYRKVWYDEYYQKSTCHISLQYKLISIFDGVILASGYLTDSVEDEVEYSIYDGGAKNLVPGQWESKNEASPIDKVDLSSGSISKLRSQFDNRMKLKGSEELANNLLSEFSSKINLAILNYDPED</sequence>
<dbReference type="RefSeq" id="WP_309937099.1">
    <property type="nucleotide sequence ID" value="NZ_AP025305.1"/>
</dbReference>